<dbReference type="SUPFAM" id="SSF55347">
    <property type="entry name" value="Glyceraldehyde-3-phosphate dehydrogenase-like, C-terminal domain"/>
    <property type="match status" value="1"/>
</dbReference>
<dbReference type="InterPro" id="IPR050463">
    <property type="entry name" value="Gfo/Idh/MocA_oxidrdct_glycsds"/>
</dbReference>
<reference evidence="4" key="1">
    <citation type="submission" date="2020-08" db="EMBL/GenBank/DDBJ databases">
        <title>Genome public.</title>
        <authorList>
            <person name="Liu C."/>
            <person name="Sun Q."/>
        </authorList>
    </citation>
    <scope>NUCLEOTIDE SEQUENCE</scope>
    <source>
        <strain evidence="4">NSJ-28</strain>
    </source>
</reference>
<gene>
    <name evidence="4" type="ORF">H8S45_07525</name>
</gene>
<dbReference type="EMBL" id="JACOPL010000006">
    <property type="protein sequence ID" value="MBC5725307.1"/>
    <property type="molecule type" value="Genomic_DNA"/>
</dbReference>
<sequence>MKRLKAAVVGMGFIGFAHVEALRRIPHVDVVAIADSFGAKEKAERLGVPAGYADYVEMMDACKPDCIHICTPNSTHMAIAMAAIERGIHVVCEKPMARNAEEAQKMVDAVRKSGVIGALNFHNRYYPIPYRMRRMALDGELGEIYHIQGGYLQDWLQYKTDFSWKLLSDQCGKTRATADLGSHWIDLAEYVTGQQVTEVFAEFKTVYPQRTQMTEQGPKDVDIDTEDFSCVLLRFDGGAVGTATFSAVFSGKKNQTVLQVAGTRQSLEWDNERVNDLLIGHRDGPNGLLTKDPSLVDRATAAVIGYPGGHAEGFPDAFKQNFTAIYGAIRGEAPENPFATFEDGLHMMKICDALYESAHSGKWVVV</sequence>
<evidence type="ECO:0000256" key="1">
    <source>
        <dbReference type="ARBA" id="ARBA00023002"/>
    </source>
</evidence>
<dbReference type="PANTHER" id="PTHR43818:SF11">
    <property type="entry name" value="BCDNA.GH03377"/>
    <property type="match status" value="1"/>
</dbReference>
<dbReference type="InterPro" id="IPR036291">
    <property type="entry name" value="NAD(P)-bd_dom_sf"/>
</dbReference>
<dbReference type="Gene3D" id="3.30.360.10">
    <property type="entry name" value="Dihydrodipicolinate Reductase, domain 2"/>
    <property type="match status" value="1"/>
</dbReference>
<dbReference type="Proteomes" id="UP000606499">
    <property type="component" value="Unassembled WGS sequence"/>
</dbReference>
<evidence type="ECO:0000313" key="5">
    <source>
        <dbReference type="Proteomes" id="UP000606499"/>
    </source>
</evidence>
<dbReference type="InterPro" id="IPR000683">
    <property type="entry name" value="Gfo/Idh/MocA-like_OxRdtase_N"/>
</dbReference>
<dbReference type="GO" id="GO:0016491">
    <property type="term" value="F:oxidoreductase activity"/>
    <property type="evidence" value="ECO:0007669"/>
    <property type="project" value="UniProtKB-KW"/>
</dbReference>
<dbReference type="Pfam" id="PF22725">
    <property type="entry name" value="GFO_IDH_MocA_C3"/>
    <property type="match status" value="1"/>
</dbReference>
<evidence type="ECO:0000313" key="4">
    <source>
        <dbReference type="EMBL" id="MBC5725307.1"/>
    </source>
</evidence>
<dbReference type="PANTHER" id="PTHR43818">
    <property type="entry name" value="BCDNA.GH03377"/>
    <property type="match status" value="1"/>
</dbReference>
<dbReference type="Pfam" id="PF01408">
    <property type="entry name" value="GFO_IDH_MocA"/>
    <property type="match status" value="1"/>
</dbReference>
<feature type="domain" description="Gfo/Idh/MocA-like oxidoreductase N-terminal" evidence="2">
    <location>
        <begin position="5"/>
        <end position="117"/>
    </location>
</feature>
<keyword evidence="5" id="KW-1185">Reference proteome</keyword>
<dbReference type="AlphaFoldDB" id="A0A923RVR9"/>
<dbReference type="SUPFAM" id="SSF51735">
    <property type="entry name" value="NAD(P)-binding Rossmann-fold domains"/>
    <property type="match status" value="1"/>
</dbReference>
<proteinExistence type="predicted"/>
<evidence type="ECO:0000259" key="2">
    <source>
        <dbReference type="Pfam" id="PF01408"/>
    </source>
</evidence>
<accession>A0A923RVR9</accession>
<evidence type="ECO:0000259" key="3">
    <source>
        <dbReference type="Pfam" id="PF22725"/>
    </source>
</evidence>
<dbReference type="RefSeq" id="WP_054326445.1">
    <property type="nucleotide sequence ID" value="NZ_JACOPL010000006.1"/>
</dbReference>
<dbReference type="GO" id="GO:0000166">
    <property type="term" value="F:nucleotide binding"/>
    <property type="evidence" value="ECO:0007669"/>
    <property type="project" value="InterPro"/>
</dbReference>
<dbReference type="Gene3D" id="3.40.50.720">
    <property type="entry name" value="NAD(P)-binding Rossmann-like Domain"/>
    <property type="match status" value="1"/>
</dbReference>
<feature type="domain" description="GFO/IDH/MocA-like oxidoreductase" evidence="3">
    <location>
        <begin position="131"/>
        <end position="268"/>
    </location>
</feature>
<protein>
    <submittedName>
        <fullName evidence="4">Gfo/Idh/MocA family oxidoreductase</fullName>
    </submittedName>
</protein>
<dbReference type="InterPro" id="IPR055170">
    <property type="entry name" value="GFO_IDH_MocA-like_dom"/>
</dbReference>
<name>A0A923RVR9_9FIRM</name>
<keyword evidence="1" id="KW-0560">Oxidoreductase</keyword>
<organism evidence="4 5">
    <name type="scientific">Agathobaculum faecis</name>
    <dbReference type="NCBI Taxonomy" id="2763013"/>
    <lineage>
        <taxon>Bacteria</taxon>
        <taxon>Bacillati</taxon>
        <taxon>Bacillota</taxon>
        <taxon>Clostridia</taxon>
        <taxon>Eubacteriales</taxon>
        <taxon>Butyricicoccaceae</taxon>
        <taxon>Agathobaculum</taxon>
    </lineage>
</organism>
<comment type="caution">
    <text evidence="4">The sequence shown here is derived from an EMBL/GenBank/DDBJ whole genome shotgun (WGS) entry which is preliminary data.</text>
</comment>